<dbReference type="GO" id="GO:0015095">
    <property type="term" value="F:magnesium ion transmembrane transporter activity"/>
    <property type="evidence" value="ECO:0007669"/>
    <property type="project" value="TreeGrafter"/>
</dbReference>
<gene>
    <name evidence="13" type="ORF">DCP75_18160</name>
</gene>
<keyword evidence="9 12" id="KW-0472">Membrane</keyword>
<comment type="similarity">
    <text evidence="2">Belongs to the CorA metal ion transporter (MIT) (TC 1.A.35) family.</text>
</comment>
<comment type="function">
    <text evidence="11">Mediates influx of magnesium ions. Alternates between open and closed states. Activated by low cytoplasmic Mg(2+) levels. Inactive when cytoplasmic Mg(2+) levels are high.</text>
</comment>
<keyword evidence="8" id="KW-0406">Ion transport</keyword>
<evidence type="ECO:0000256" key="4">
    <source>
        <dbReference type="ARBA" id="ARBA00022475"/>
    </source>
</evidence>
<dbReference type="AlphaFoldDB" id="A0A3C1KSU7"/>
<dbReference type="PANTHER" id="PTHR46494">
    <property type="entry name" value="CORA FAMILY METAL ION TRANSPORTER (EUROFUNG)"/>
    <property type="match status" value="1"/>
</dbReference>
<dbReference type="InterPro" id="IPR045863">
    <property type="entry name" value="CorA_TM1_TM2"/>
</dbReference>
<dbReference type="GO" id="GO:0005886">
    <property type="term" value="C:plasma membrane"/>
    <property type="evidence" value="ECO:0007669"/>
    <property type="project" value="UniProtKB-SubCell"/>
</dbReference>
<keyword evidence="3" id="KW-0813">Transport</keyword>
<protein>
    <submittedName>
        <fullName evidence="13">Metal transporter</fullName>
    </submittedName>
</protein>
<feature type="transmembrane region" description="Helical" evidence="12">
    <location>
        <begin position="230"/>
        <end position="250"/>
    </location>
</feature>
<comment type="subcellular location">
    <subcellularLocation>
        <location evidence="1">Cell membrane</location>
        <topology evidence="1">Multi-pass membrane protein</topology>
    </subcellularLocation>
</comment>
<evidence type="ECO:0000256" key="12">
    <source>
        <dbReference type="SAM" id="Phobius"/>
    </source>
</evidence>
<evidence type="ECO:0000256" key="3">
    <source>
        <dbReference type="ARBA" id="ARBA00022448"/>
    </source>
</evidence>
<comment type="catalytic activity">
    <reaction evidence="10">
        <text>Mg(2+)(in) = Mg(2+)(out)</text>
        <dbReference type="Rhea" id="RHEA:29827"/>
        <dbReference type="ChEBI" id="CHEBI:18420"/>
    </reaction>
</comment>
<dbReference type="InterPro" id="IPR002523">
    <property type="entry name" value="MgTranspt_CorA/ZnTranspt_ZntB"/>
</dbReference>
<keyword evidence="5 12" id="KW-0812">Transmembrane</keyword>
<dbReference type="GO" id="GO:0050897">
    <property type="term" value="F:cobalt ion binding"/>
    <property type="evidence" value="ECO:0007669"/>
    <property type="project" value="TreeGrafter"/>
</dbReference>
<accession>A0A3C1KSU7</accession>
<evidence type="ECO:0000256" key="8">
    <source>
        <dbReference type="ARBA" id="ARBA00023065"/>
    </source>
</evidence>
<feature type="transmembrane region" description="Helical" evidence="12">
    <location>
        <begin position="198"/>
        <end position="218"/>
    </location>
</feature>
<dbReference type="PANTHER" id="PTHR46494:SF1">
    <property type="entry name" value="CORA FAMILY METAL ION TRANSPORTER (EUROFUNG)"/>
    <property type="match status" value="1"/>
</dbReference>
<evidence type="ECO:0000313" key="13">
    <source>
        <dbReference type="EMBL" id="HAN29608.1"/>
    </source>
</evidence>
<keyword evidence="6" id="KW-0460">Magnesium</keyword>
<keyword evidence="7 12" id="KW-1133">Transmembrane helix</keyword>
<dbReference type="CDD" id="cd12822">
    <property type="entry name" value="TmCorA-like"/>
    <property type="match status" value="1"/>
</dbReference>
<evidence type="ECO:0000256" key="5">
    <source>
        <dbReference type="ARBA" id="ARBA00022692"/>
    </source>
</evidence>
<comment type="caution">
    <text evidence="13">The sequence shown here is derived from an EMBL/GenBank/DDBJ whole genome shotgun (WGS) entry which is preliminary data.</text>
</comment>
<evidence type="ECO:0000256" key="2">
    <source>
        <dbReference type="ARBA" id="ARBA00009765"/>
    </source>
</evidence>
<sequence length="256" mass="29646">PPKVEEFDHDTFILFRGMTSLDDDLELQPMPVGMWVGKRLLITTHPGTAISVNHFWDHEEQELLLKTPNVLALRILHYVGGRYLEKLMDFEDTLAGLEDALLTDQTDTVMKELVVYRSRLRKLLRIFNYHEALAEHILHSGTSHLGSGKDKSHHVRRDLFDRCERLQTLCSMYYEICGDLVESHISISSHQLNQTMKILTIITAIFVPLGFIAGLYGMNFQYMPELQFRYGYFVVLGLMAMLAVGMLTLFRRVRWL</sequence>
<organism evidence="13 14">
    <name type="scientific">Haliea salexigens</name>
    <dbReference type="NCBI Taxonomy" id="287487"/>
    <lineage>
        <taxon>Bacteria</taxon>
        <taxon>Pseudomonadati</taxon>
        <taxon>Pseudomonadota</taxon>
        <taxon>Gammaproteobacteria</taxon>
        <taxon>Cellvibrionales</taxon>
        <taxon>Halieaceae</taxon>
        <taxon>Haliea</taxon>
    </lineage>
</organism>
<evidence type="ECO:0000256" key="10">
    <source>
        <dbReference type="ARBA" id="ARBA00034269"/>
    </source>
</evidence>
<evidence type="ECO:0000256" key="7">
    <source>
        <dbReference type="ARBA" id="ARBA00022989"/>
    </source>
</evidence>
<dbReference type="Pfam" id="PF01544">
    <property type="entry name" value="CorA"/>
    <property type="match status" value="1"/>
</dbReference>
<evidence type="ECO:0000313" key="14">
    <source>
        <dbReference type="Proteomes" id="UP000259273"/>
    </source>
</evidence>
<evidence type="ECO:0000256" key="6">
    <source>
        <dbReference type="ARBA" id="ARBA00022842"/>
    </source>
</evidence>
<keyword evidence="4" id="KW-1003">Cell membrane</keyword>
<feature type="non-terminal residue" evidence="13">
    <location>
        <position position="1"/>
    </location>
</feature>
<evidence type="ECO:0000256" key="9">
    <source>
        <dbReference type="ARBA" id="ARBA00023136"/>
    </source>
</evidence>
<evidence type="ECO:0000256" key="11">
    <source>
        <dbReference type="ARBA" id="ARBA00045497"/>
    </source>
</evidence>
<dbReference type="SUPFAM" id="SSF144083">
    <property type="entry name" value="Magnesium transport protein CorA, transmembrane region"/>
    <property type="match status" value="1"/>
</dbReference>
<reference evidence="13 14" key="1">
    <citation type="journal article" date="2018" name="Nat. Biotechnol.">
        <title>A standardized bacterial taxonomy based on genome phylogeny substantially revises the tree of life.</title>
        <authorList>
            <person name="Parks D.H."/>
            <person name="Chuvochina M."/>
            <person name="Waite D.W."/>
            <person name="Rinke C."/>
            <person name="Skarshewski A."/>
            <person name="Chaumeil P.A."/>
            <person name="Hugenholtz P."/>
        </authorList>
    </citation>
    <scope>NUCLEOTIDE SEQUENCE [LARGE SCALE GENOMIC DNA]</scope>
    <source>
        <strain evidence="13">UBA9158</strain>
    </source>
</reference>
<dbReference type="InterPro" id="IPR045861">
    <property type="entry name" value="CorA_cytoplasmic_dom"/>
</dbReference>
<dbReference type="FunFam" id="1.20.58.340:FF:000004">
    <property type="entry name" value="Magnesium transport protein CorA"/>
    <property type="match status" value="1"/>
</dbReference>
<proteinExistence type="inferred from homology"/>
<dbReference type="STRING" id="1121937.GCA_000423125_00237"/>
<name>A0A3C1KSU7_9GAMM</name>
<dbReference type="GO" id="GO:0015087">
    <property type="term" value="F:cobalt ion transmembrane transporter activity"/>
    <property type="evidence" value="ECO:0007669"/>
    <property type="project" value="TreeGrafter"/>
</dbReference>
<dbReference type="EMBL" id="DMND01000243">
    <property type="protein sequence ID" value="HAN29608.1"/>
    <property type="molecule type" value="Genomic_DNA"/>
</dbReference>
<evidence type="ECO:0000256" key="1">
    <source>
        <dbReference type="ARBA" id="ARBA00004651"/>
    </source>
</evidence>
<dbReference type="Gene3D" id="3.30.460.20">
    <property type="entry name" value="CorA soluble domain-like"/>
    <property type="match status" value="1"/>
</dbReference>
<dbReference type="Gene3D" id="1.20.58.340">
    <property type="entry name" value="Magnesium transport protein CorA, transmembrane region"/>
    <property type="match status" value="2"/>
</dbReference>
<dbReference type="SUPFAM" id="SSF143865">
    <property type="entry name" value="CorA soluble domain-like"/>
    <property type="match status" value="1"/>
</dbReference>
<dbReference type="GO" id="GO:0000287">
    <property type="term" value="F:magnesium ion binding"/>
    <property type="evidence" value="ECO:0007669"/>
    <property type="project" value="TreeGrafter"/>
</dbReference>
<dbReference type="Proteomes" id="UP000259273">
    <property type="component" value="Unassembled WGS sequence"/>
</dbReference>